<sequence>MEQLAVTLPSQDATEDLARRIASAARPGDAILLSGPLGAGKTVFSRAFLRAACADPQMEVPSPSYTLVQAYDSPLGPIAHFDLWRLGGPDALYELGWDDACDGIVLVEWPDRLGALTPAGALHVTLAVADDGARQATLAGWADRPVWAELAQGMAQGTAGETTAGGTTWGAA</sequence>
<keyword evidence="5" id="KW-0819">tRNA processing</keyword>
<keyword evidence="12" id="KW-1185">Reference proteome</keyword>
<dbReference type="NCBIfam" id="TIGR00150">
    <property type="entry name" value="T6A_YjeE"/>
    <property type="match status" value="1"/>
</dbReference>
<evidence type="ECO:0000256" key="1">
    <source>
        <dbReference type="ARBA" id="ARBA00004496"/>
    </source>
</evidence>
<reference evidence="11 12" key="1">
    <citation type="submission" date="2024-04" db="EMBL/GenBank/DDBJ databases">
        <title>Complete genome sequence of Nguyenibacter vanlangesis HBCM-1154, a strain capable of nitrogen fixation, IAA production, and phosphorus solubilization isolated from sugarcane soil.</title>
        <authorList>
            <person name="MY HANH P."/>
        </authorList>
    </citation>
    <scope>NUCLEOTIDE SEQUENCE [LARGE SCALE GENOMIC DNA]</scope>
    <source>
        <strain evidence="11 12">HBCM 1154</strain>
    </source>
</reference>
<evidence type="ECO:0000313" key="11">
    <source>
        <dbReference type="EMBL" id="XAE45130.1"/>
    </source>
</evidence>
<comment type="subcellular location">
    <subcellularLocation>
        <location evidence="1">Cytoplasm</location>
    </subcellularLocation>
</comment>
<keyword evidence="7" id="KW-0547">Nucleotide-binding</keyword>
<keyword evidence="8" id="KW-0067">ATP-binding</keyword>
<comment type="similarity">
    <text evidence="2">Belongs to the TsaE family.</text>
</comment>
<evidence type="ECO:0000256" key="8">
    <source>
        <dbReference type="ARBA" id="ARBA00022840"/>
    </source>
</evidence>
<dbReference type="InterPro" id="IPR003442">
    <property type="entry name" value="T6A_TsaE"/>
</dbReference>
<name>A0ABZ3DC51_9PROT</name>
<evidence type="ECO:0000256" key="3">
    <source>
        <dbReference type="ARBA" id="ARBA00019010"/>
    </source>
</evidence>
<evidence type="ECO:0000256" key="6">
    <source>
        <dbReference type="ARBA" id="ARBA00022723"/>
    </source>
</evidence>
<accession>A0ABZ3DC51</accession>
<evidence type="ECO:0000256" key="5">
    <source>
        <dbReference type="ARBA" id="ARBA00022694"/>
    </source>
</evidence>
<dbReference type="InterPro" id="IPR027417">
    <property type="entry name" value="P-loop_NTPase"/>
</dbReference>
<evidence type="ECO:0000256" key="4">
    <source>
        <dbReference type="ARBA" id="ARBA00022490"/>
    </source>
</evidence>
<keyword evidence="6" id="KW-0479">Metal-binding</keyword>
<gene>
    <name evidence="11" type="primary">tsaE</name>
    <name evidence="11" type="ORF">AAC691_19180</name>
</gene>
<evidence type="ECO:0000256" key="10">
    <source>
        <dbReference type="ARBA" id="ARBA00032441"/>
    </source>
</evidence>
<organism evidence="11 12">
    <name type="scientific">Nguyenibacter vanlangensis</name>
    <dbReference type="NCBI Taxonomy" id="1216886"/>
    <lineage>
        <taxon>Bacteria</taxon>
        <taxon>Pseudomonadati</taxon>
        <taxon>Pseudomonadota</taxon>
        <taxon>Alphaproteobacteria</taxon>
        <taxon>Acetobacterales</taxon>
        <taxon>Acetobacteraceae</taxon>
        <taxon>Nguyenibacter</taxon>
    </lineage>
</organism>
<dbReference type="RefSeq" id="WP_342630275.1">
    <property type="nucleotide sequence ID" value="NZ_CP152276.1"/>
</dbReference>
<keyword evidence="4" id="KW-0963">Cytoplasm</keyword>
<dbReference type="PANTHER" id="PTHR33540">
    <property type="entry name" value="TRNA THREONYLCARBAMOYLADENOSINE BIOSYNTHESIS PROTEIN TSAE"/>
    <property type="match status" value="1"/>
</dbReference>
<dbReference type="Proteomes" id="UP001449795">
    <property type="component" value="Chromosome"/>
</dbReference>
<evidence type="ECO:0000256" key="7">
    <source>
        <dbReference type="ARBA" id="ARBA00022741"/>
    </source>
</evidence>
<evidence type="ECO:0000256" key="2">
    <source>
        <dbReference type="ARBA" id="ARBA00007599"/>
    </source>
</evidence>
<evidence type="ECO:0000313" key="12">
    <source>
        <dbReference type="Proteomes" id="UP001449795"/>
    </source>
</evidence>
<evidence type="ECO:0000256" key="9">
    <source>
        <dbReference type="ARBA" id="ARBA00022842"/>
    </source>
</evidence>
<dbReference type="Pfam" id="PF02367">
    <property type="entry name" value="TsaE"/>
    <property type="match status" value="1"/>
</dbReference>
<dbReference type="PANTHER" id="PTHR33540:SF2">
    <property type="entry name" value="TRNA THREONYLCARBAMOYLADENOSINE BIOSYNTHESIS PROTEIN TSAE"/>
    <property type="match status" value="1"/>
</dbReference>
<keyword evidence="9" id="KW-0460">Magnesium</keyword>
<dbReference type="EMBL" id="CP152276">
    <property type="protein sequence ID" value="XAE45130.1"/>
    <property type="molecule type" value="Genomic_DNA"/>
</dbReference>
<dbReference type="Gene3D" id="3.40.50.300">
    <property type="entry name" value="P-loop containing nucleotide triphosphate hydrolases"/>
    <property type="match status" value="1"/>
</dbReference>
<protein>
    <recommendedName>
        <fullName evidence="3">tRNA threonylcarbamoyladenosine biosynthesis protein TsaE</fullName>
    </recommendedName>
    <alternativeName>
        <fullName evidence="10">t(6)A37 threonylcarbamoyladenosine biosynthesis protein TsaE</fullName>
    </alternativeName>
</protein>
<proteinExistence type="inferred from homology"/>
<dbReference type="SUPFAM" id="SSF52540">
    <property type="entry name" value="P-loop containing nucleoside triphosphate hydrolases"/>
    <property type="match status" value="1"/>
</dbReference>